<reference evidence="4 5" key="1">
    <citation type="submission" date="2015-11" db="EMBL/GenBank/DDBJ databases">
        <title>Genomic analysis of 38 Legionella species identifies large and diverse effector repertoires.</title>
        <authorList>
            <person name="Burstein D."/>
            <person name="Amaro F."/>
            <person name="Zusman T."/>
            <person name="Lifshitz Z."/>
            <person name="Cohen O."/>
            <person name="Gilbert J.A."/>
            <person name="Pupko T."/>
            <person name="Shuman H.A."/>
            <person name="Segal G."/>
        </authorList>
    </citation>
    <scope>NUCLEOTIDE SEQUENCE [LARGE SCALE GENOMIC DNA]</scope>
    <source>
        <strain evidence="4 5">ATCC 49505</strain>
    </source>
</reference>
<dbReference type="PROSITE" id="PS51371">
    <property type="entry name" value="CBS"/>
    <property type="match status" value="2"/>
</dbReference>
<dbReference type="PANTHER" id="PTHR43080:SF2">
    <property type="entry name" value="CBS DOMAIN-CONTAINING PROTEIN"/>
    <property type="match status" value="1"/>
</dbReference>
<dbReference type="InterPro" id="IPR051257">
    <property type="entry name" value="Diverse_CBS-Domain"/>
</dbReference>
<keyword evidence="1 2" id="KW-0129">CBS domain</keyword>
<evidence type="ECO:0000256" key="2">
    <source>
        <dbReference type="PROSITE-ProRule" id="PRU00703"/>
    </source>
</evidence>
<dbReference type="EMBL" id="LNYK01000019">
    <property type="protein sequence ID" value="KTD20730.1"/>
    <property type="molecule type" value="Genomic_DNA"/>
</dbReference>
<gene>
    <name evidence="4" type="ORF">Llon_1616</name>
</gene>
<dbReference type="Proteomes" id="UP000054997">
    <property type="component" value="Unassembled WGS sequence"/>
</dbReference>
<evidence type="ECO:0000259" key="3">
    <source>
        <dbReference type="PROSITE" id="PS51371"/>
    </source>
</evidence>
<dbReference type="OrthoDB" id="9807125at2"/>
<dbReference type="Pfam" id="PF00571">
    <property type="entry name" value="CBS"/>
    <property type="match status" value="2"/>
</dbReference>
<dbReference type="InterPro" id="IPR046342">
    <property type="entry name" value="CBS_dom_sf"/>
</dbReference>
<dbReference type="PANTHER" id="PTHR43080">
    <property type="entry name" value="CBS DOMAIN-CONTAINING PROTEIN CBSX3, MITOCHONDRIAL"/>
    <property type="match status" value="1"/>
</dbReference>
<dbReference type="SMART" id="SM00116">
    <property type="entry name" value="CBS"/>
    <property type="match status" value="2"/>
</dbReference>
<dbReference type="Gene3D" id="3.10.580.10">
    <property type="entry name" value="CBS-domain"/>
    <property type="match status" value="1"/>
</dbReference>
<dbReference type="PATRIC" id="fig|45068.5.peg.1752"/>
<comment type="caution">
    <text evidence="4">The sequence shown here is derived from an EMBL/GenBank/DDBJ whole genome shotgun (WGS) entry which is preliminary data.</text>
</comment>
<accession>A0A0W0VKU9</accession>
<protein>
    <submittedName>
        <fullName evidence="4">CBS domain protein</fullName>
    </submittedName>
</protein>
<name>A0A0W0VKU9_9GAMM</name>
<sequence length="145" mass="16449">MANLLHSILPEPRRPIVYVHPDVAVSRCVAMMVEDNIGALVVTDDENILGIVSERDIIRSLLYKGLSPESTKAYEILYADVSVLKETDTVEKAMEVMTVTRRRHILVTDENEALIAIVSIGDLLLNLLEDKMREIEQLENYIHTY</sequence>
<evidence type="ECO:0000313" key="5">
    <source>
        <dbReference type="Proteomes" id="UP000054997"/>
    </source>
</evidence>
<dbReference type="SUPFAM" id="SSF54631">
    <property type="entry name" value="CBS-domain pair"/>
    <property type="match status" value="1"/>
</dbReference>
<feature type="domain" description="CBS" evidence="3">
    <location>
        <begin position="76"/>
        <end position="135"/>
    </location>
</feature>
<evidence type="ECO:0000256" key="1">
    <source>
        <dbReference type="ARBA" id="ARBA00023122"/>
    </source>
</evidence>
<dbReference type="InterPro" id="IPR000644">
    <property type="entry name" value="CBS_dom"/>
</dbReference>
<evidence type="ECO:0000313" key="4">
    <source>
        <dbReference type="EMBL" id="KTD20730.1"/>
    </source>
</evidence>
<dbReference type="RefSeq" id="WP_058529605.1">
    <property type="nucleotide sequence ID" value="NZ_CAAAHZ010000004.1"/>
</dbReference>
<feature type="domain" description="CBS" evidence="3">
    <location>
        <begin position="12"/>
        <end position="69"/>
    </location>
</feature>
<keyword evidence="5" id="KW-1185">Reference proteome</keyword>
<dbReference type="STRING" id="45068.Llon_1616"/>
<organism evidence="4 5">
    <name type="scientific">Legionella londiniensis</name>
    <dbReference type="NCBI Taxonomy" id="45068"/>
    <lineage>
        <taxon>Bacteria</taxon>
        <taxon>Pseudomonadati</taxon>
        <taxon>Pseudomonadota</taxon>
        <taxon>Gammaproteobacteria</taxon>
        <taxon>Legionellales</taxon>
        <taxon>Legionellaceae</taxon>
        <taxon>Legionella</taxon>
    </lineage>
</organism>
<proteinExistence type="predicted"/>
<dbReference type="AlphaFoldDB" id="A0A0W0VKU9"/>